<dbReference type="InterPro" id="IPR024787">
    <property type="entry name" value="EcsC"/>
</dbReference>
<dbReference type="PANTHER" id="PTHR41260">
    <property type="entry name" value="PROTEIN ECSC"/>
    <property type="match status" value="1"/>
</dbReference>
<keyword evidence="3" id="KW-1185">Reference proteome</keyword>
<reference evidence="3" key="1">
    <citation type="submission" date="2017-06" db="EMBL/GenBank/DDBJ databases">
        <authorList>
            <person name="Varghese N."/>
            <person name="Submissions S."/>
        </authorList>
    </citation>
    <scope>NUCLEOTIDE SEQUENCE [LARGE SCALE GENOMIC DNA]</scope>
    <source>
        <strain evidence="3">ANC 5114</strain>
    </source>
</reference>
<name>A0A217EIA7_9GAMM</name>
<dbReference type="PANTHER" id="PTHR41260:SF1">
    <property type="entry name" value="PROTEIN ECSC"/>
    <property type="match status" value="1"/>
</dbReference>
<dbReference type="RefSeq" id="WP_088824406.1">
    <property type="nucleotide sequence ID" value="NZ_FZLN01000008.1"/>
</dbReference>
<protein>
    <submittedName>
        <fullName evidence="2">EcsC protein family protein</fullName>
    </submittedName>
</protein>
<accession>A0A217EIA7</accession>
<dbReference type="Proteomes" id="UP000243463">
    <property type="component" value="Unassembled WGS sequence"/>
</dbReference>
<dbReference type="AlphaFoldDB" id="A0A217EIA7"/>
<dbReference type="EMBL" id="FZLN01000008">
    <property type="protein sequence ID" value="SNQ30239.1"/>
    <property type="molecule type" value="Genomic_DNA"/>
</dbReference>
<gene>
    <name evidence="2" type="ORF">SAMN05444584_2227</name>
</gene>
<dbReference type="OrthoDB" id="5568290at2"/>
<evidence type="ECO:0000313" key="3">
    <source>
        <dbReference type="Proteomes" id="UP000243463"/>
    </source>
</evidence>
<evidence type="ECO:0000313" key="2">
    <source>
        <dbReference type="EMBL" id="SNQ30239.1"/>
    </source>
</evidence>
<feature type="region of interest" description="Disordered" evidence="1">
    <location>
        <begin position="34"/>
        <end position="53"/>
    </location>
</feature>
<organism evidence="2 3">
    <name type="scientific">Acinetobacter apis</name>
    <dbReference type="NCBI Taxonomy" id="1229165"/>
    <lineage>
        <taxon>Bacteria</taxon>
        <taxon>Pseudomonadati</taxon>
        <taxon>Pseudomonadota</taxon>
        <taxon>Gammaproteobacteria</taxon>
        <taxon>Moraxellales</taxon>
        <taxon>Moraxellaceae</taxon>
        <taxon>Acinetobacter</taxon>
    </lineage>
</organism>
<dbReference type="Pfam" id="PF12787">
    <property type="entry name" value="EcsC"/>
    <property type="match status" value="1"/>
</dbReference>
<proteinExistence type="predicted"/>
<sequence length="344" mass="37690">MSNYTRDRSTNKLSGAFGVAKKLSQAGLDKLNARGRGQKTVQTGAGRSKQVIDGQAEEKNAAFTTPQSIVREYVPNLSRQLLGRHHGRLSQIVGFVSPVGLDGISDYLFTRLNQFSEQLSSVDKVLEQAGVKHLDHLKQDVSRSGRVSQALIEQNKYLAAAQGGVCGAAGAVGSGLDIPLSIVLVLKTVYQTGRAYGFELKAEDQDIVAFIFKQIQLDSIMEKQTLLIAIRTVSNAIKSSDIAELQRLIGSENDLTWIKNFIHERFDDVDLNVLSKVPKLSAITKLTPVVTLSIGTVYSWKLIEDAGQNAQHVFSVARDYLIQHPEQDLSALAAYQQAVNQLQQ</sequence>
<evidence type="ECO:0000256" key="1">
    <source>
        <dbReference type="SAM" id="MobiDB-lite"/>
    </source>
</evidence>